<dbReference type="InterPro" id="IPR013103">
    <property type="entry name" value="RVT_2"/>
</dbReference>
<feature type="compositionally biased region" description="Basic residues" evidence="3">
    <location>
        <begin position="720"/>
        <end position="731"/>
    </location>
</feature>
<dbReference type="GO" id="GO:0015074">
    <property type="term" value="P:DNA integration"/>
    <property type="evidence" value="ECO:0007669"/>
    <property type="project" value="InterPro"/>
</dbReference>
<dbReference type="PANTHER" id="PTHR42648">
    <property type="entry name" value="TRANSPOSASE, PUTATIVE-RELATED"/>
    <property type="match status" value="1"/>
</dbReference>
<dbReference type="InterPro" id="IPR036397">
    <property type="entry name" value="RNaseH_sf"/>
</dbReference>
<dbReference type="AlphaFoldDB" id="A0A6L2NVL0"/>
<dbReference type="SUPFAM" id="SSF53098">
    <property type="entry name" value="Ribonuclease H-like"/>
    <property type="match status" value="1"/>
</dbReference>
<dbReference type="Pfam" id="PF07727">
    <property type="entry name" value="RVT_2"/>
    <property type="match status" value="1"/>
</dbReference>
<dbReference type="PROSITE" id="PS50994">
    <property type="entry name" value="INTEGRASE"/>
    <property type="match status" value="1"/>
</dbReference>
<dbReference type="GO" id="GO:0046872">
    <property type="term" value="F:metal ion binding"/>
    <property type="evidence" value="ECO:0007669"/>
    <property type="project" value="UniProtKB-KW"/>
</dbReference>
<dbReference type="GO" id="GO:0003676">
    <property type="term" value="F:nucleic acid binding"/>
    <property type="evidence" value="ECO:0007669"/>
    <property type="project" value="InterPro"/>
</dbReference>
<feature type="region of interest" description="Disordered" evidence="3">
    <location>
        <begin position="713"/>
        <end position="748"/>
    </location>
</feature>
<accession>A0A6L2NVL0</accession>
<evidence type="ECO:0000313" key="5">
    <source>
        <dbReference type="EMBL" id="GEU88614.1"/>
    </source>
</evidence>
<feature type="compositionally biased region" description="Polar residues" evidence="3">
    <location>
        <begin position="733"/>
        <end position="748"/>
    </location>
</feature>
<comment type="caution">
    <text evidence="5">The sequence shown here is derived from an EMBL/GenBank/DDBJ whole genome shotgun (WGS) entry which is preliminary data.</text>
</comment>
<dbReference type="InterPro" id="IPR039537">
    <property type="entry name" value="Retrotran_Ty1/copia-like"/>
</dbReference>
<dbReference type="PANTHER" id="PTHR42648:SF27">
    <property type="entry name" value="RNA-DIRECTED DNA POLYMERASE"/>
    <property type="match status" value="1"/>
</dbReference>
<sequence>MGGEYLSIEFFDHLKNYGIVSQLTPSKTPQLNRVAERRNKTLLDMVKSMMSRATLPISFWGYVLEIAAHIVNLVPTKKVLKTPFETWKGKRHSLGPSKSGDNVLFIAQRGVFLKKEMISKEDSGSKIDLEEIQESADEEPIVNTDTQQEVVTPVNLDDISLPIRKISGRVSKPPQLYYGFHIEEDKINDSTLSELDEPANYKEAMASPETANLKTMGCKCIFKKKTDMDGKVHAYKARLLVARISASMRKPHSLDFLEAKWGPAYMTNESVVVFLLLYVDDTLLIGGDISTLQSVKDWLGKCFAMKDLGDATYIIGIKIYRDRSKRLIGLSQYTYLDKILRRFKMENSKKGNLPLHHGIKISKDLCPKIDEELDRTSRVPYASVVGSIMYAMTCTRPDVSFALSMKSSKQDTVANFTCESEYIAAYEASKEAIWMKNFIGNLRVVPTVRDFIEILCDNESTDRANDSRSNVSFDTPASPELWTELMTLDLTYPSIHQLLQSSSSGSGPDLVPLGLNKVVSFEVVCRDLNIVPTVTLFRMFQCLCKQGDWFSFSKRRNTEDVCMDDGPSSLKKWKDKFFLIDRRAIPDFLTWIYSCSCVSVDIPTNVYDWNDVERLSARLIYLREMREEVLVQISIHDFMTLPSWGDAKVVEESHHLSSSLLDRVSLHTTTLATKGAMIMLPTEDEIDASLSDPRLAKKSKGLLQVRVLAASDTTPESSRQLKRRKLRKRASKPGSSAPNLGQTEVHASTSGRSLSLGVACGILSSVVSGHAGNFKAEDDFGTVTHGEEIELTLFPFAPGLYHMPYPYEGVSSPLYTKEEWDRPHASESNILCKDIFKDSDVCRKALDQTITPADLRRTESLLPLELSNRVNFLSALLKKADVRLLRLEVTSLDNKLEKLQRGYDALGLTEELIRTDAKLSEQGLTVRDLQNKLALERSKSQGYKNSTDELRAEVAQFIGSGVEGLVRRLLSSDEFHTALAHVASLGINYGVERGLHMRRTDADFKMVVQKVSNFQVGAKADFDKALVDFPTTPFPFHGKVVAATGGTLSEVAQILPNKFARSAASASTAPSGVNEAPDQVPL</sequence>
<reference evidence="5" key="1">
    <citation type="journal article" date="2019" name="Sci. Rep.">
        <title>Draft genome of Tanacetum cinerariifolium, the natural source of mosquito coil.</title>
        <authorList>
            <person name="Yamashiro T."/>
            <person name="Shiraishi A."/>
            <person name="Satake H."/>
            <person name="Nakayama K."/>
        </authorList>
    </citation>
    <scope>NUCLEOTIDE SEQUENCE</scope>
</reference>
<name>A0A6L2NVL0_TANCI</name>
<dbReference type="Gene3D" id="3.30.420.10">
    <property type="entry name" value="Ribonuclease H-like superfamily/Ribonuclease H"/>
    <property type="match status" value="1"/>
</dbReference>
<organism evidence="5">
    <name type="scientific">Tanacetum cinerariifolium</name>
    <name type="common">Dalmatian daisy</name>
    <name type="synonym">Chrysanthemum cinerariifolium</name>
    <dbReference type="NCBI Taxonomy" id="118510"/>
    <lineage>
        <taxon>Eukaryota</taxon>
        <taxon>Viridiplantae</taxon>
        <taxon>Streptophyta</taxon>
        <taxon>Embryophyta</taxon>
        <taxon>Tracheophyta</taxon>
        <taxon>Spermatophyta</taxon>
        <taxon>Magnoliopsida</taxon>
        <taxon>eudicotyledons</taxon>
        <taxon>Gunneridae</taxon>
        <taxon>Pentapetalae</taxon>
        <taxon>asterids</taxon>
        <taxon>campanulids</taxon>
        <taxon>Asterales</taxon>
        <taxon>Asteraceae</taxon>
        <taxon>Asteroideae</taxon>
        <taxon>Anthemideae</taxon>
        <taxon>Anthemidinae</taxon>
        <taxon>Tanacetum</taxon>
    </lineage>
</organism>
<dbReference type="EMBL" id="BKCJ010009788">
    <property type="protein sequence ID" value="GEU88614.1"/>
    <property type="molecule type" value="Genomic_DNA"/>
</dbReference>
<keyword evidence="2" id="KW-0378">Hydrolase</keyword>
<dbReference type="InterPro" id="IPR012337">
    <property type="entry name" value="RNaseH-like_sf"/>
</dbReference>
<keyword evidence="1" id="KW-0479">Metal-binding</keyword>
<dbReference type="InterPro" id="IPR001584">
    <property type="entry name" value="Integrase_cat-core"/>
</dbReference>
<evidence type="ECO:0000256" key="2">
    <source>
        <dbReference type="ARBA" id="ARBA00022801"/>
    </source>
</evidence>
<evidence type="ECO:0000256" key="1">
    <source>
        <dbReference type="ARBA" id="ARBA00022723"/>
    </source>
</evidence>
<feature type="domain" description="Integrase catalytic" evidence="4">
    <location>
        <begin position="1"/>
        <end position="91"/>
    </location>
</feature>
<evidence type="ECO:0000259" key="4">
    <source>
        <dbReference type="PROSITE" id="PS50994"/>
    </source>
</evidence>
<proteinExistence type="predicted"/>
<evidence type="ECO:0000256" key="3">
    <source>
        <dbReference type="SAM" id="MobiDB-lite"/>
    </source>
</evidence>
<protein>
    <recommendedName>
        <fullName evidence="4">Integrase catalytic domain-containing protein</fullName>
    </recommendedName>
</protein>
<dbReference type="GO" id="GO:0016787">
    <property type="term" value="F:hydrolase activity"/>
    <property type="evidence" value="ECO:0007669"/>
    <property type="project" value="UniProtKB-KW"/>
</dbReference>
<gene>
    <name evidence="5" type="ORF">Tci_060592</name>
</gene>